<dbReference type="FunFam" id="1.10.10.10:FF:000163">
    <property type="entry name" value="MarR family transcriptional regulator"/>
    <property type="match status" value="1"/>
</dbReference>
<organism evidence="7 8">
    <name type="scientific">Terribacillus aidingensis</name>
    <dbReference type="NCBI Taxonomy" id="586416"/>
    <lineage>
        <taxon>Bacteria</taxon>
        <taxon>Bacillati</taxon>
        <taxon>Bacillota</taxon>
        <taxon>Bacilli</taxon>
        <taxon>Bacillales</taxon>
        <taxon>Bacillaceae</taxon>
        <taxon>Terribacillus</taxon>
    </lineage>
</organism>
<evidence type="ECO:0000256" key="5">
    <source>
        <dbReference type="ARBA" id="ARBA00023163"/>
    </source>
</evidence>
<evidence type="ECO:0000256" key="1">
    <source>
        <dbReference type="ARBA" id="ARBA00004496"/>
    </source>
</evidence>
<evidence type="ECO:0000256" key="2">
    <source>
        <dbReference type="ARBA" id="ARBA00022490"/>
    </source>
</evidence>
<dbReference type="Gene3D" id="1.10.10.10">
    <property type="entry name" value="Winged helix-like DNA-binding domain superfamily/Winged helix DNA-binding domain"/>
    <property type="match status" value="1"/>
</dbReference>
<dbReference type="InterPro" id="IPR000835">
    <property type="entry name" value="HTH_MarR-typ"/>
</dbReference>
<evidence type="ECO:0000256" key="3">
    <source>
        <dbReference type="ARBA" id="ARBA00023015"/>
    </source>
</evidence>
<evidence type="ECO:0000313" key="8">
    <source>
        <dbReference type="Proteomes" id="UP000219356"/>
    </source>
</evidence>
<evidence type="ECO:0000256" key="4">
    <source>
        <dbReference type="ARBA" id="ARBA00023125"/>
    </source>
</evidence>
<comment type="subcellular location">
    <subcellularLocation>
        <location evidence="1">Cytoplasm</location>
    </subcellularLocation>
</comment>
<dbReference type="EMBL" id="OBEK01000003">
    <property type="protein sequence ID" value="SNZ14636.1"/>
    <property type="molecule type" value="Genomic_DNA"/>
</dbReference>
<dbReference type="SMART" id="SM00347">
    <property type="entry name" value="HTH_MARR"/>
    <property type="match status" value="1"/>
</dbReference>
<dbReference type="InterPro" id="IPR039422">
    <property type="entry name" value="MarR/SlyA-like"/>
</dbReference>
<evidence type="ECO:0000313" key="7">
    <source>
        <dbReference type="EMBL" id="SNZ14636.1"/>
    </source>
</evidence>
<keyword evidence="4" id="KW-0238">DNA-binding</keyword>
<dbReference type="RefSeq" id="WP_097042613.1">
    <property type="nucleotide sequence ID" value="NZ_OBEK01000003.1"/>
</dbReference>
<feature type="domain" description="HTH marR-type" evidence="6">
    <location>
        <begin position="8"/>
        <end position="142"/>
    </location>
</feature>
<sequence length="145" mass="16580">MTETLPLNQQLCFALYACSKEVAKAYRDKLAPFGITYPQYLILSALWDQDYRSVTEIGQELQLDSGTLTPMLKRLEEAGWVIRSRHKPDERRVYVELTDKGSALKYDAVCSVAAIWSELNLNEDTYHVLLTQLHGITKQLQKGDK</sequence>
<dbReference type="AlphaFoldDB" id="A0A285P3A5"/>
<dbReference type="PRINTS" id="PR00598">
    <property type="entry name" value="HTHMARR"/>
</dbReference>
<dbReference type="STRING" id="586416.GZ22_04325"/>
<dbReference type="GO" id="GO:0006950">
    <property type="term" value="P:response to stress"/>
    <property type="evidence" value="ECO:0007669"/>
    <property type="project" value="TreeGrafter"/>
</dbReference>
<dbReference type="SUPFAM" id="SSF46785">
    <property type="entry name" value="Winged helix' DNA-binding domain"/>
    <property type="match status" value="1"/>
</dbReference>
<dbReference type="GO" id="GO:0003700">
    <property type="term" value="F:DNA-binding transcription factor activity"/>
    <property type="evidence" value="ECO:0007669"/>
    <property type="project" value="InterPro"/>
</dbReference>
<dbReference type="Proteomes" id="UP000219356">
    <property type="component" value="Unassembled WGS sequence"/>
</dbReference>
<dbReference type="GO" id="GO:0005737">
    <property type="term" value="C:cytoplasm"/>
    <property type="evidence" value="ECO:0007669"/>
    <property type="project" value="UniProtKB-SubCell"/>
</dbReference>
<gene>
    <name evidence="7" type="ORF">SAMN05421503_2523</name>
</gene>
<evidence type="ECO:0000259" key="6">
    <source>
        <dbReference type="PROSITE" id="PS50995"/>
    </source>
</evidence>
<dbReference type="PANTHER" id="PTHR33164:SF5">
    <property type="entry name" value="ORGANIC HYDROPEROXIDE RESISTANCE TRANSCRIPTIONAL REGULATOR"/>
    <property type="match status" value="1"/>
</dbReference>
<keyword evidence="8" id="KW-1185">Reference proteome</keyword>
<dbReference type="InterPro" id="IPR055166">
    <property type="entry name" value="Transc_reg_Sar_Rot_HTH"/>
</dbReference>
<keyword evidence="3" id="KW-0805">Transcription regulation</keyword>
<protein>
    <submittedName>
        <fullName evidence="7">Transcriptional regulator, MarR family</fullName>
    </submittedName>
</protein>
<keyword evidence="5" id="KW-0804">Transcription</keyword>
<dbReference type="PANTHER" id="PTHR33164">
    <property type="entry name" value="TRANSCRIPTIONAL REGULATOR, MARR FAMILY"/>
    <property type="match status" value="1"/>
</dbReference>
<proteinExistence type="predicted"/>
<dbReference type="GO" id="GO:0003677">
    <property type="term" value="F:DNA binding"/>
    <property type="evidence" value="ECO:0007669"/>
    <property type="project" value="UniProtKB-KW"/>
</dbReference>
<name>A0A285P3A5_9BACI</name>
<dbReference type="OrthoDB" id="9806864at2"/>
<keyword evidence="2" id="KW-0963">Cytoplasm</keyword>
<dbReference type="CDD" id="cd00090">
    <property type="entry name" value="HTH_ARSR"/>
    <property type="match status" value="1"/>
</dbReference>
<accession>A0A285P3A5</accession>
<dbReference type="InterPro" id="IPR036388">
    <property type="entry name" value="WH-like_DNA-bd_sf"/>
</dbReference>
<reference evidence="8" key="1">
    <citation type="submission" date="2017-09" db="EMBL/GenBank/DDBJ databases">
        <authorList>
            <person name="Varghese N."/>
            <person name="Submissions S."/>
        </authorList>
    </citation>
    <scope>NUCLEOTIDE SEQUENCE [LARGE SCALE GENOMIC DNA]</scope>
    <source>
        <strain evidence="8">CGMCC 1.8913</strain>
    </source>
</reference>
<dbReference type="PROSITE" id="PS50995">
    <property type="entry name" value="HTH_MARR_2"/>
    <property type="match status" value="1"/>
</dbReference>
<dbReference type="Pfam" id="PF22381">
    <property type="entry name" value="Staph_reg_Sar_Rot"/>
    <property type="match status" value="1"/>
</dbReference>
<dbReference type="InterPro" id="IPR036390">
    <property type="entry name" value="WH_DNA-bd_sf"/>
</dbReference>
<dbReference type="InterPro" id="IPR011991">
    <property type="entry name" value="ArsR-like_HTH"/>
</dbReference>